<reference evidence="3" key="1">
    <citation type="submission" date="2014-07" db="EMBL/GenBank/DDBJ databases">
        <authorList>
            <person name="Urmite Genomes Urmite Genomes"/>
        </authorList>
    </citation>
    <scope>NUCLEOTIDE SEQUENCE</scope>
    <source>
        <strain evidence="3">13S34_air</strain>
    </source>
</reference>
<dbReference type="SUPFAM" id="SSF158791">
    <property type="entry name" value="MgtE N-terminal domain-like"/>
    <property type="match status" value="1"/>
</dbReference>
<sequence>MAKEQQSTPELEPKKKSGFFKKLFLFFIVPLTFIIAVLLVVTQLLNVNVFNLKDMDIPFVTSQKEKTKQQAVNNDEKVLELQGVIAEKEAQIAEIQAQLKTAEESNEKLLAEQEKINFELEKVKREKDDTKSEHSEIVATYEKMSAKAAAPAIVKLSDAEALRILAGLKTDTLAKIFEKMTPEQAAKYTELLAKQ</sequence>
<dbReference type="PATRIC" id="fig|1461583.4.peg.1896"/>
<name>A0A078MDX8_9BACL</name>
<evidence type="ECO:0000256" key="1">
    <source>
        <dbReference type="SAM" id="Coils"/>
    </source>
</evidence>
<dbReference type="EMBL" id="LN483076">
    <property type="protein sequence ID" value="CEA04460.1"/>
    <property type="molecule type" value="Genomic_DNA"/>
</dbReference>
<dbReference type="Gene3D" id="1.10.287.1490">
    <property type="match status" value="1"/>
</dbReference>
<feature type="coiled-coil region" evidence="1">
    <location>
        <begin position="78"/>
        <end position="133"/>
    </location>
</feature>
<evidence type="ECO:0000256" key="2">
    <source>
        <dbReference type="SAM" id="Phobius"/>
    </source>
</evidence>
<keyword evidence="2" id="KW-1133">Transmembrane helix</keyword>
<dbReference type="HOGENOM" id="CLU_111962_1_1_9"/>
<evidence type="ECO:0008006" key="4">
    <source>
        <dbReference type="Google" id="ProtNLM"/>
    </source>
</evidence>
<evidence type="ECO:0000313" key="3">
    <source>
        <dbReference type="EMBL" id="CEA04460.1"/>
    </source>
</evidence>
<dbReference type="AlphaFoldDB" id="A0A078MDX8"/>
<feature type="transmembrane region" description="Helical" evidence="2">
    <location>
        <begin position="23"/>
        <end position="45"/>
    </location>
</feature>
<accession>A0A078MDX8</accession>
<proteinExistence type="predicted"/>
<protein>
    <recommendedName>
        <fullName evidence="4">Magnesium transporter MgtE intracellular domain-containing protein</fullName>
    </recommendedName>
</protein>
<gene>
    <name evidence="3" type="ORF">BN1050_01973</name>
</gene>
<keyword evidence="2" id="KW-0812">Transmembrane</keyword>
<organism evidence="3">
    <name type="scientific">Metalysinibacillus saudimassiliensis</name>
    <dbReference type="NCBI Taxonomy" id="1461583"/>
    <lineage>
        <taxon>Bacteria</taxon>
        <taxon>Bacillati</taxon>
        <taxon>Bacillota</taxon>
        <taxon>Bacilli</taxon>
        <taxon>Bacillales</taxon>
        <taxon>Caryophanaceae</taxon>
        <taxon>Metalysinibacillus</taxon>
    </lineage>
</organism>
<keyword evidence="2" id="KW-0472">Membrane</keyword>
<keyword evidence="1" id="KW-0175">Coiled coil</keyword>